<reference evidence="12" key="3">
    <citation type="submission" date="2025-09" db="UniProtKB">
        <authorList>
            <consortium name="Ensembl"/>
        </authorList>
    </citation>
    <scope>IDENTIFICATION</scope>
</reference>
<dbReference type="SMART" id="SM00369">
    <property type="entry name" value="LRR_TYP"/>
    <property type="match status" value="4"/>
</dbReference>
<dbReference type="Ensembl" id="ENSLOCT00000014847.1">
    <property type="protein sequence ID" value="ENSLOCP00000014818.1"/>
    <property type="gene ID" value="ENSLOCG00000012047.1"/>
</dbReference>
<keyword evidence="8" id="KW-1015">Disulfide bond</keyword>
<evidence type="ECO:0000256" key="7">
    <source>
        <dbReference type="ARBA" id="ARBA00022737"/>
    </source>
</evidence>
<dbReference type="InterPro" id="IPR043547">
    <property type="entry name" value="Mimecan/Epiphycan/Opticin"/>
</dbReference>
<dbReference type="Pfam" id="PF00560">
    <property type="entry name" value="LRR_1"/>
    <property type="match status" value="2"/>
</dbReference>
<dbReference type="GO" id="GO:0060348">
    <property type="term" value="P:bone development"/>
    <property type="evidence" value="ECO:0000318"/>
    <property type="project" value="GO_Central"/>
</dbReference>
<evidence type="ECO:0000256" key="10">
    <source>
        <dbReference type="SAM" id="MobiDB-lite"/>
    </source>
</evidence>
<dbReference type="STRING" id="7918.ENSLOCP00000014818"/>
<evidence type="ECO:0000256" key="8">
    <source>
        <dbReference type="ARBA" id="ARBA00023157"/>
    </source>
</evidence>
<evidence type="ECO:0000256" key="5">
    <source>
        <dbReference type="ARBA" id="ARBA00022614"/>
    </source>
</evidence>
<dbReference type="eggNOG" id="KOG0619">
    <property type="taxonomic scope" value="Eukaryota"/>
</dbReference>
<protein>
    <submittedName>
        <fullName evidence="12">Opticin</fullName>
    </submittedName>
</protein>
<accession>W5N2F9</accession>
<dbReference type="Gene3D" id="3.80.10.10">
    <property type="entry name" value="Ribonuclease Inhibitor"/>
    <property type="match status" value="1"/>
</dbReference>
<dbReference type="SUPFAM" id="SSF52058">
    <property type="entry name" value="L domain-like"/>
    <property type="match status" value="1"/>
</dbReference>
<dbReference type="Bgee" id="ENSLOCG00000012047">
    <property type="expression patterns" value="Expressed in embryo and 10 other cell types or tissues"/>
</dbReference>
<dbReference type="Pfam" id="PF13855">
    <property type="entry name" value="LRR_8"/>
    <property type="match status" value="1"/>
</dbReference>
<dbReference type="PANTHER" id="PTHR46269:SF4">
    <property type="entry name" value="OPTICIN"/>
    <property type="match status" value="1"/>
</dbReference>
<dbReference type="AlphaFoldDB" id="W5N2F9"/>
<dbReference type="InParanoid" id="W5N2F9"/>
<comment type="similarity">
    <text evidence="2">Belongs to the small leucine-rich proteoglycan (SLRP) family. SLRP class III subfamily.</text>
</comment>
<keyword evidence="3" id="KW-0964">Secreted</keyword>
<sequence length="338" mass="38199">PSRMEQILTFFPLALSLLAACTCAPPGKAELDSIDLGNFNLSEETDWVNVDINNYVDGYDYEDPETKIEVGTVAPPSTFPPANQHTPLLTTPPPDAEQEVTSRPQPTSPPVTSRLDFDRPGLFGPQTGRGMPTCLLCVCLSTSVYCDDSDIEHVPPLPKETTYFYARFNRIQTIRATDFLNLKKLKRIDLTGNQVSEMDEDSLRLLPALQELLVPDNKLWRLPELPGTLRYLDARNNQLMTVGIRQEAFKDLTHLEFLYLSHNRLDFIPLPLPDSLRVLHLQGNRIQTLHEETFCRSHDASYIRKALEDVRLDGNPVNLSHFPGAYYCLPRLPTGRVQ</sequence>
<evidence type="ECO:0000313" key="13">
    <source>
        <dbReference type="Proteomes" id="UP000018468"/>
    </source>
</evidence>
<evidence type="ECO:0000256" key="4">
    <source>
        <dbReference type="ARBA" id="ARBA00022530"/>
    </source>
</evidence>
<feature type="signal peptide" evidence="11">
    <location>
        <begin position="1"/>
        <end position="29"/>
    </location>
</feature>
<dbReference type="GO" id="GO:0061975">
    <property type="term" value="P:articular cartilage development"/>
    <property type="evidence" value="ECO:0000318"/>
    <property type="project" value="GO_Central"/>
</dbReference>
<evidence type="ECO:0000256" key="11">
    <source>
        <dbReference type="SAM" id="SignalP"/>
    </source>
</evidence>
<feature type="chain" id="PRO_5004867073" evidence="11">
    <location>
        <begin position="30"/>
        <end position="338"/>
    </location>
</feature>
<proteinExistence type="inferred from homology"/>
<dbReference type="InterPro" id="IPR001611">
    <property type="entry name" value="Leu-rich_rpt"/>
</dbReference>
<keyword evidence="5" id="KW-0433">Leucine-rich repeat</keyword>
<dbReference type="GO" id="GO:0031012">
    <property type="term" value="C:extracellular matrix"/>
    <property type="evidence" value="ECO:0000318"/>
    <property type="project" value="GO_Central"/>
</dbReference>
<keyword evidence="6 11" id="KW-0732">Signal</keyword>
<organism evidence="12 13">
    <name type="scientific">Lepisosteus oculatus</name>
    <name type="common">Spotted gar</name>
    <dbReference type="NCBI Taxonomy" id="7918"/>
    <lineage>
        <taxon>Eukaryota</taxon>
        <taxon>Metazoa</taxon>
        <taxon>Chordata</taxon>
        <taxon>Craniata</taxon>
        <taxon>Vertebrata</taxon>
        <taxon>Euteleostomi</taxon>
        <taxon>Actinopterygii</taxon>
        <taxon>Neopterygii</taxon>
        <taxon>Holostei</taxon>
        <taxon>Semionotiformes</taxon>
        <taxon>Lepisosteidae</taxon>
        <taxon>Lepisosteus</taxon>
    </lineage>
</organism>
<evidence type="ECO:0000256" key="6">
    <source>
        <dbReference type="ARBA" id="ARBA00022729"/>
    </source>
</evidence>
<dbReference type="EMBL" id="AHAT01016684">
    <property type="status" value="NOT_ANNOTATED_CDS"/>
    <property type="molecule type" value="Genomic_DNA"/>
</dbReference>
<keyword evidence="4" id="KW-0272">Extracellular matrix</keyword>
<comment type="subcellular location">
    <subcellularLocation>
        <location evidence="1">Secreted</location>
        <location evidence="1">Extracellular space</location>
        <location evidence="1">Extracellular matrix</location>
    </subcellularLocation>
</comment>
<dbReference type="GeneTree" id="ENSGT00940000157574"/>
<reference evidence="13" key="1">
    <citation type="submission" date="2011-12" db="EMBL/GenBank/DDBJ databases">
        <title>The Draft Genome of Lepisosteus oculatus.</title>
        <authorList>
            <consortium name="The Broad Institute Genome Assembly &amp; Analysis Group"/>
            <consortium name="Computational R&amp;D Group"/>
            <consortium name="and Sequencing Platform"/>
            <person name="Di Palma F."/>
            <person name="Alfoldi J."/>
            <person name="Johnson J."/>
            <person name="Berlin A."/>
            <person name="Gnerre S."/>
            <person name="Jaffe D."/>
            <person name="MacCallum I."/>
            <person name="Young S."/>
            <person name="Walker B.J."/>
            <person name="Lander E.S."/>
            <person name="Lindblad-Toh K."/>
        </authorList>
    </citation>
    <scope>NUCLEOTIDE SEQUENCE [LARGE SCALE GENOMIC DNA]</scope>
</reference>
<dbReference type="InterPro" id="IPR003591">
    <property type="entry name" value="Leu-rich_rpt_typical-subtyp"/>
</dbReference>
<evidence type="ECO:0000256" key="3">
    <source>
        <dbReference type="ARBA" id="ARBA00022525"/>
    </source>
</evidence>
<dbReference type="PROSITE" id="PS51450">
    <property type="entry name" value="LRR"/>
    <property type="match status" value="1"/>
</dbReference>
<feature type="region of interest" description="Disordered" evidence="10">
    <location>
        <begin position="74"/>
        <end position="118"/>
    </location>
</feature>
<dbReference type="HOGENOM" id="CLU_067583_0_0_1"/>
<keyword evidence="9" id="KW-0325">Glycoprotein</keyword>
<evidence type="ECO:0000256" key="1">
    <source>
        <dbReference type="ARBA" id="ARBA00004498"/>
    </source>
</evidence>
<feature type="compositionally biased region" description="Polar residues" evidence="10">
    <location>
        <begin position="80"/>
        <end position="89"/>
    </location>
</feature>
<name>W5N2F9_LEPOC</name>
<dbReference type="PANTHER" id="PTHR46269">
    <property type="entry name" value="EPIPHYCAN-RELATED"/>
    <property type="match status" value="1"/>
</dbReference>
<keyword evidence="13" id="KW-1185">Reference proteome</keyword>
<keyword evidence="7" id="KW-0677">Repeat</keyword>
<evidence type="ECO:0000256" key="2">
    <source>
        <dbReference type="ARBA" id="ARBA00006912"/>
    </source>
</evidence>
<dbReference type="Proteomes" id="UP000018468">
    <property type="component" value="Linkage group LG3"/>
</dbReference>
<dbReference type="InterPro" id="IPR032675">
    <property type="entry name" value="LRR_dom_sf"/>
</dbReference>
<evidence type="ECO:0000256" key="9">
    <source>
        <dbReference type="ARBA" id="ARBA00023180"/>
    </source>
</evidence>
<evidence type="ECO:0000313" key="12">
    <source>
        <dbReference type="Ensembl" id="ENSLOCP00000014818.1"/>
    </source>
</evidence>
<reference evidence="12" key="2">
    <citation type="submission" date="2025-08" db="UniProtKB">
        <authorList>
            <consortium name="Ensembl"/>
        </authorList>
    </citation>
    <scope>IDENTIFICATION</scope>
</reference>